<proteinExistence type="predicted"/>
<organism evidence="1">
    <name type="scientific">marine sediment metagenome</name>
    <dbReference type="NCBI Taxonomy" id="412755"/>
    <lineage>
        <taxon>unclassified sequences</taxon>
        <taxon>metagenomes</taxon>
        <taxon>ecological metagenomes</taxon>
    </lineage>
</organism>
<dbReference type="AlphaFoldDB" id="X1KI91"/>
<comment type="caution">
    <text evidence="1">The sequence shown here is derived from an EMBL/GenBank/DDBJ whole genome shotgun (WGS) entry which is preliminary data.</text>
</comment>
<protein>
    <submittedName>
        <fullName evidence="1">Uncharacterized protein</fullName>
    </submittedName>
</protein>
<accession>X1KI91</accession>
<reference evidence="1" key="1">
    <citation type="journal article" date="2014" name="Front. Microbiol.">
        <title>High frequency of phylogenetically diverse reductive dehalogenase-homologous genes in deep subseafloor sedimentary metagenomes.</title>
        <authorList>
            <person name="Kawai M."/>
            <person name="Futagami T."/>
            <person name="Toyoda A."/>
            <person name="Takaki Y."/>
            <person name="Nishi S."/>
            <person name="Hori S."/>
            <person name="Arai W."/>
            <person name="Tsubouchi T."/>
            <person name="Morono Y."/>
            <person name="Uchiyama I."/>
            <person name="Ito T."/>
            <person name="Fujiyama A."/>
            <person name="Inagaki F."/>
            <person name="Takami H."/>
        </authorList>
    </citation>
    <scope>NUCLEOTIDE SEQUENCE</scope>
    <source>
        <strain evidence="1">Expedition CK06-06</strain>
    </source>
</reference>
<name>X1KI91_9ZZZZ</name>
<gene>
    <name evidence="1" type="ORF">S03H2_61215</name>
</gene>
<sequence length="88" mass="10354">NIEEIYVDYFGGSDPKFHLKEKYKEWSGARDPREIERGSYLAVSATFYQGGRGRPVKGFDQSHSHYLWLSEKDLVKKIGYSIFIFYIH</sequence>
<dbReference type="EMBL" id="BARU01039499">
    <property type="protein sequence ID" value="GAH81783.1"/>
    <property type="molecule type" value="Genomic_DNA"/>
</dbReference>
<evidence type="ECO:0000313" key="1">
    <source>
        <dbReference type="EMBL" id="GAH81783.1"/>
    </source>
</evidence>
<feature type="non-terminal residue" evidence="1">
    <location>
        <position position="1"/>
    </location>
</feature>